<keyword evidence="4" id="KW-0964">Secreted</keyword>
<dbReference type="PROSITE" id="PS00587">
    <property type="entry name" value="GLYCOSYL_HYDROL_F17"/>
    <property type="match status" value="1"/>
</dbReference>
<evidence type="ECO:0000256" key="9">
    <source>
        <dbReference type="ARBA" id="ARBA00023295"/>
    </source>
</evidence>
<evidence type="ECO:0000256" key="2">
    <source>
        <dbReference type="ARBA" id="ARBA00008773"/>
    </source>
</evidence>
<evidence type="ECO:0000313" key="17">
    <source>
        <dbReference type="Proteomes" id="UP000019375"/>
    </source>
</evidence>
<keyword evidence="10" id="KW-0961">Cell wall biogenesis/degradation</keyword>
<evidence type="ECO:0000256" key="10">
    <source>
        <dbReference type="ARBA" id="ARBA00023316"/>
    </source>
</evidence>
<keyword evidence="9 13" id="KW-0326">Glycosidase</keyword>
<dbReference type="FunFam" id="3.20.20.80:FF:000111">
    <property type="entry name" value="Soluble cell wall protein"/>
    <property type="match status" value="1"/>
</dbReference>
<name>A0A8J2XC36_ZYGB2</name>
<evidence type="ECO:0000256" key="8">
    <source>
        <dbReference type="ARBA" id="ARBA00023180"/>
    </source>
</evidence>
<reference evidence="17" key="1">
    <citation type="journal article" date="2013" name="Genome Announc.">
        <title>Genome sequence of the food spoilage yeast Zygosaccharomyces bailii CLIB 213(T).</title>
        <authorList>
            <person name="Galeote V."/>
            <person name="Bigey F."/>
            <person name="Devillers H."/>
            <person name="Neuveglise C."/>
            <person name="Dequin S."/>
        </authorList>
    </citation>
    <scope>NUCLEOTIDE SEQUENCE [LARGE SCALE GENOMIC DNA]</scope>
    <source>
        <strain evidence="17">CLIB 213 / ATCC 58445 / CBS 680 / CCRC 21525 / NBRC 1098 / NCYC 1416 / NRRL Y-2227</strain>
    </source>
</reference>
<dbReference type="EMBL" id="HG316460">
    <property type="protein sequence ID" value="CDF90510.1"/>
    <property type="molecule type" value="Genomic_DNA"/>
</dbReference>
<organism evidence="16 17">
    <name type="scientific">Zygosaccharomyces bailii (strain CLIB 213 / ATCC 58445 / CBS 680 / BCRC 21525 / NBRC 1098 / NCYC 1416 / NRRL Y-2227)</name>
    <dbReference type="NCBI Taxonomy" id="1333698"/>
    <lineage>
        <taxon>Eukaryota</taxon>
        <taxon>Fungi</taxon>
        <taxon>Dikarya</taxon>
        <taxon>Ascomycota</taxon>
        <taxon>Saccharomycotina</taxon>
        <taxon>Saccharomycetes</taxon>
        <taxon>Saccharomycetales</taxon>
        <taxon>Saccharomycetaceae</taxon>
        <taxon>Zygosaccharomyces</taxon>
    </lineage>
</organism>
<keyword evidence="3" id="KW-0134">Cell wall</keyword>
<comment type="function">
    <text evidence="11">Glucanases possibly play a role in cell expansion during growth, in cell-cell fusion during mating, and in spore release during sporulation.</text>
</comment>
<dbReference type="GO" id="GO:0071555">
    <property type="term" value="P:cell wall organization"/>
    <property type="evidence" value="ECO:0007669"/>
    <property type="project" value="UniProtKB-KW"/>
</dbReference>
<evidence type="ECO:0000256" key="12">
    <source>
        <dbReference type="RuleBase" id="RU004335"/>
    </source>
</evidence>
<feature type="region of interest" description="Disordered" evidence="14">
    <location>
        <begin position="74"/>
        <end position="146"/>
    </location>
</feature>
<sequence>MRFSNLIAATSLLAGATMAAPAGGPVHQHHRDKRAVVTDTIQAKVTVVVTGASGPTTLDTAYTASSVSHVTQDSSISLQAPVPTSTTSASAATSGSSTSASTSAAASSSEAPSSSSSQAPSSASSSASASASSSTGGGSGTSGGAGSSGFKGITYTPYNSDGSCKSLSQVQSDLSKLEDYPILRLYGTDCDQVANVLQAKSDSQKVFLGVYYVDDISGGVQTIAEAIEAHGSWDDVVTVSIGNELVNDGEATTSQVGSYVEQGRSALKSAGYTGDVVSVDTFIAIINNPDLCQYSDYMAINAHAYFDKNTAAENAGTWLLEQIQRVYEACDGSKQIIVTESGWPSKGETYGVAVPSEDNQKAAVKNIADVCGDDTYVFTAFNDLWKSDGAYGVEKWFGILGSD</sequence>
<feature type="compositionally biased region" description="Gly residues" evidence="14">
    <location>
        <begin position="135"/>
        <end position="146"/>
    </location>
</feature>
<evidence type="ECO:0000256" key="1">
    <source>
        <dbReference type="ARBA" id="ARBA00004191"/>
    </source>
</evidence>
<protein>
    <submittedName>
        <fullName evidence="16">ZYBA0S07-02696g1_1</fullName>
    </submittedName>
</protein>
<evidence type="ECO:0000256" key="3">
    <source>
        <dbReference type="ARBA" id="ARBA00022512"/>
    </source>
</evidence>
<evidence type="ECO:0000256" key="5">
    <source>
        <dbReference type="ARBA" id="ARBA00022685"/>
    </source>
</evidence>
<dbReference type="SUPFAM" id="SSF51445">
    <property type="entry name" value="(Trans)glycosidases"/>
    <property type="match status" value="1"/>
</dbReference>
<evidence type="ECO:0000256" key="7">
    <source>
        <dbReference type="ARBA" id="ARBA00022801"/>
    </source>
</evidence>
<dbReference type="PANTHER" id="PTHR16631:SF14">
    <property type="entry name" value="FAMILY 17 GLUCOSIDASE SCW10-RELATED"/>
    <property type="match status" value="1"/>
</dbReference>
<dbReference type="GO" id="GO:0000747">
    <property type="term" value="P:conjugation with cellular fusion"/>
    <property type="evidence" value="ECO:0007669"/>
    <property type="project" value="UniProtKB-ARBA"/>
</dbReference>
<feature type="signal peptide" evidence="15">
    <location>
        <begin position="1"/>
        <end position="19"/>
    </location>
</feature>
<feature type="chain" id="PRO_5035278222" evidence="15">
    <location>
        <begin position="20"/>
        <end position="403"/>
    </location>
</feature>
<keyword evidence="5" id="KW-0165">Cleavage on pair of basic residues</keyword>
<dbReference type="InterPro" id="IPR000490">
    <property type="entry name" value="Glyco_hydro_17"/>
</dbReference>
<evidence type="ECO:0000256" key="13">
    <source>
        <dbReference type="RuleBase" id="RU004336"/>
    </source>
</evidence>
<dbReference type="Proteomes" id="UP000019375">
    <property type="component" value="Unassembled WGS sequence"/>
</dbReference>
<evidence type="ECO:0000256" key="11">
    <source>
        <dbReference type="ARBA" id="ARBA00056660"/>
    </source>
</evidence>
<evidence type="ECO:0000256" key="6">
    <source>
        <dbReference type="ARBA" id="ARBA00022729"/>
    </source>
</evidence>
<dbReference type="Gene3D" id="3.20.20.80">
    <property type="entry name" value="Glycosidases"/>
    <property type="match status" value="1"/>
</dbReference>
<proteinExistence type="inferred from homology"/>
<keyword evidence="6 15" id="KW-0732">Signal</keyword>
<dbReference type="GO" id="GO:0009277">
    <property type="term" value="C:fungal-type cell wall"/>
    <property type="evidence" value="ECO:0007669"/>
    <property type="project" value="TreeGrafter"/>
</dbReference>
<keyword evidence="7 13" id="KW-0378">Hydrolase</keyword>
<dbReference type="OrthoDB" id="941679at2759"/>
<dbReference type="AlphaFoldDB" id="A0A8J2XC36"/>
<evidence type="ECO:0000256" key="15">
    <source>
        <dbReference type="SAM" id="SignalP"/>
    </source>
</evidence>
<comment type="subcellular location">
    <subcellularLocation>
        <location evidence="1">Secreted</location>
        <location evidence="1">Cell wall</location>
    </subcellularLocation>
</comment>
<keyword evidence="17" id="KW-1185">Reference proteome</keyword>
<evidence type="ECO:0000313" key="16">
    <source>
        <dbReference type="EMBL" id="CDF90510.1"/>
    </source>
</evidence>
<dbReference type="PANTHER" id="PTHR16631">
    <property type="entry name" value="GLUCAN 1,3-BETA-GLUCOSIDASE"/>
    <property type="match status" value="1"/>
</dbReference>
<evidence type="ECO:0000256" key="4">
    <source>
        <dbReference type="ARBA" id="ARBA00022525"/>
    </source>
</evidence>
<evidence type="ECO:0000256" key="14">
    <source>
        <dbReference type="SAM" id="MobiDB-lite"/>
    </source>
</evidence>
<dbReference type="GO" id="GO:0009986">
    <property type="term" value="C:cell surface"/>
    <property type="evidence" value="ECO:0007669"/>
    <property type="project" value="TreeGrafter"/>
</dbReference>
<keyword evidence="8" id="KW-0325">Glycoprotein</keyword>
<gene>
    <name evidence="16" type="ORF">BN860_02696g</name>
</gene>
<dbReference type="Pfam" id="PF00332">
    <property type="entry name" value="Glyco_hydro_17"/>
    <property type="match status" value="1"/>
</dbReference>
<feature type="compositionally biased region" description="Low complexity" evidence="14">
    <location>
        <begin position="84"/>
        <end position="134"/>
    </location>
</feature>
<dbReference type="GO" id="GO:0042973">
    <property type="term" value="F:glucan endo-1,3-beta-D-glucosidase activity"/>
    <property type="evidence" value="ECO:0007669"/>
    <property type="project" value="TreeGrafter"/>
</dbReference>
<comment type="similarity">
    <text evidence="2 12">Belongs to the glycosyl hydrolase 17 family.</text>
</comment>
<dbReference type="GO" id="GO:0005975">
    <property type="term" value="P:carbohydrate metabolic process"/>
    <property type="evidence" value="ECO:0007669"/>
    <property type="project" value="InterPro"/>
</dbReference>
<dbReference type="InterPro" id="IPR050732">
    <property type="entry name" value="Beta-glucan_modifiers"/>
</dbReference>
<accession>A0A8J2XC36</accession>
<dbReference type="GO" id="GO:0005576">
    <property type="term" value="C:extracellular region"/>
    <property type="evidence" value="ECO:0007669"/>
    <property type="project" value="UniProtKB-ARBA"/>
</dbReference>
<dbReference type="InterPro" id="IPR017853">
    <property type="entry name" value="GH"/>
</dbReference>